<evidence type="ECO:0000313" key="3">
    <source>
        <dbReference type="RefSeq" id="XP_033458519.1"/>
    </source>
</evidence>
<keyword evidence="2" id="KW-1185">Reference proteome</keyword>
<proteinExistence type="predicted"/>
<feature type="region of interest" description="Disordered" evidence="1">
    <location>
        <begin position="1"/>
        <end position="31"/>
    </location>
</feature>
<reference evidence="3" key="1">
    <citation type="submission" date="2020-01" db="EMBL/GenBank/DDBJ databases">
        <authorList>
            <consortium name="DOE Joint Genome Institute"/>
            <person name="Haridas S."/>
            <person name="Albert R."/>
            <person name="Binder M."/>
            <person name="Bloem J."/>
            <person name="Labutti K."/>
            <person name="Salamov A."/>
            <person name="Andreopoulos B."/>
            <person name="Baker S.E."/>
            <person name="Barry K."/>
            <person name="Bills G."/>
            <person name="Bluhm B.H."/>
            <person name="Cannon C."/>
            <person name="Castanera R."/>
            <person name="Culley D.E."/>
            <person name="Daum C."/>
            <person name="Ezra D."/>
            <person name="Gonzalez J.B."/>
            <person name="Henrissat B."/>
            <person name="Kuo A."/>
            <person name="Liang C."/>
            <person name="Lipzen A."/>
            <person name="Lutzoni F."/>
            <person name="Magnuson J."/>
            <person name="Mondo S."/>
            <person name="Nolan M."/>
            <person name="Ohm R."/>
            <person name="Pangilinan J."/>
            <person name="Park H.-J."/>
            <person name="Ramirez L."/>
            <person name="Alfaro M."/>
            <person name="Sun H."/>
            <person name="Tritt A."/>
            <person name="Yoshinaga Y."/>
            <person name="Zwiers L.-H."/>
            <person name="Turgeon B.G."/>
            <person name="Goodwin S.B."/>
            <person name="Spatafora J.W."/>
            <person name="Crous P.W."/>
            <person name="Grigoriev I.V."/>
        </authorList>
    </citation>
    <scope>NUCLEOTIDE SEQUENCE</scope>
    <source>
        <strain evidence="3">CBS 342.82</strain>
    </source>
</reference>
<organism evidence="3">
    <name type="scientific">Dissoconium aciculare CBS 342.82</name>
    <dbReference type="NCBI Taxonomy" id="1314786"/>
    <lineage>
        <taxon>Eukaryota</taxon>
        <taxon>Fungi</taxon>
        <taxon>Dikarya</taxon>
        <taxon>Ascomycota</taxon>
        <taxon>Pezizomycotina</taxon>
        <taxon>Dothideomycetes</taxon>
        <taxon>Dothideomycetidae</taxon>
        <taxon>Mycosphaerellales</taxon>
        <taxon>Dissoconiaceae</taxon>
        <taxon>Dissoconium</taxon>
    </lineage>
</organism>
<name>A0A6J3M0R0_9PEZI</name>
<reference evidence="3" key="3">
    <citation type="submission" date="2025-08" db="UniProtKB">
        <authorList>
            <consortium name="RefSeq"/>
        </authorList>
    </citation>
    <scope>IDENTIFICATION</scope>
    <source>
        <strain evidence="3">CBS 342.82</strain>
    </source>
</reference>
<sequence length="195" mass="21925">MPSNMTRSIDTEESHGHHRSETTNPEGTVMDFSATHFGKNKLEKDLQHESSAISPLGHGVVKVYVGPLGSTSPLPPPYGDRTSYLLPRPQRWPPVHKRRRSNRPKPFRSVSEVSTCLPNLPFCYRLAASYREGILRQAASVKMTPHRHQIPDAQGVMRVPVWRSLRTHCDGGVSFGDPPHIYQDPALPRNEMVFS</sequence>
<evidence type="ECO:0000256" key="1">
    <source>
        <dbReference type="SAM" id="MobiDB-lite"/>
    </source>
</evidence>
<accession>A0A6J3M0R0</accession>
<feature type="region of interest" description="Disordered" evidence="1">
    <location>
        <begin position="70"/>
        <end position="106"/>
    </location>
</feature>
<gene>
    <name evidence="3" type="ORF">K489DRAFT_248917</name>
</gene>
<feature type="compositionally biased region" description="Basic residues" evidence="1">
    <location>
        <begin position="94"/>
        <end position="106"/>
    </location>
</feature>
<dbReference type="GeneID" id="54357738"/>
<dbReference type="RefSeq" id="XP_033458519.1">
    <property type="nucleotide sequence ID" value="XM_033599939.1"/>
</dbReference>
<reference evidence="3" key="2">
    <citation type="submission" date="2020-04" db="EMBL/GenBank/DDBJ databases">
        <authorList>
            <consortium name="NCBI Genome Project"/>
        </authorList>
    </citation>
    <scope>NUCLEOTIDE SEQUENCE</scope>
    <source>
        <strain evidence="3">CBS 342.82</strain>
    </source>
</reference>
<evidence type="ECO:0000313" key="2">
    <source>
        <dbReference type="Proteomes" id="UP000504637"/>
    </source>
</evidence>
<dbReference type="Proteomes" id="UP000504637">
    <property type="component" value="Unplaced"/>
</dbReference>
<feature type="compositionally biased region" description="Basic and acidic residues" evidence="1">
    <location>
        <begin position="9"/>
        <end position="21"/>
    </location>
</feature>
<dbReference type="AlphaFoldDB" id="A0A6J3M0R0"/>
<protein>
    <submittedName>
        <fullName evidence="3">Uncharacterized protein</fullName>
    </submittedName>
</protein>